<feature type="non-terminal residue" evidence="1">
    <location>
        <position position="1"/>
    </location>
</feature>
<sequence>PFQIILTPSAKELAITFSLSIRIAYVTTIRNRHSETVNRTLVSQNSVLGQKFHRGVCVLVHRLLHPLSETQIFVRPAIGTAREAAIRNRHFDPVGTRSDSEIFGPTPNSSSGAWVQAADAIAYGHRFAQIGITFRSVIEIAYKTPIRNRHSEAFDAHLLPQAIRCHFWV</sequence>
<protein>
    <submittedName>
        <fullName evidence="1">Uncharacterized protein</fullName>
    </submittedName>
</protein>
<gene>
    <name evidence="1" type="ORF">Taro_038549</name>
</gene>
<evidence type="ECO:0000313" key="1">
    <source>
        <dbReference type="EMBL" id="MQM05734.1"/>
    </source>
</evidence>
<dbReference type="Proteomes" id="UP000652761">
    <property type="component" value="Unassembled WGS sequence"/>
</dbReference>
<evidence type="ECO:0000313" key="2">
    <source>
        <dbReference type="Proteomes" id="UP000652761"/>
    </source>
</evidence>
<reference evidence="1" key="1">
    <citation type="submission" date="2017-07" db="EMBL/GenBank/DDBJ databases">
        <title>Taro Niue Genome Assembly and Annotation.</title>
        <authorList>
            <person name="Atibalentja N."/>
            <person name="Keating K."/>
            <person name="Fields C.J."/>
        </authorList>
    </citation>
    <scope>NUCLEOTIDE SEQUENCE</scope>
    <source>
        <strain evidence="1">Niue_2</strain>
        <tissue evidence="1">Leaf</tissue>
    </source>
</reference>
<dbReference type="AlphaFoldDB" id="A0A843WNZ8"/>
<organism evidence="1 2">
    <name type="scientific">Colocasia esculenta</name>
    <name type="common">Wild taro</name>
    <name type="synonym">Arum esculentum</name>
    <dbReference type="NCBI Taxonomy" id="4460"/>
    <lineage>
        <taxon>Eukaryota</taxon>
        <taxon>Viridiplantae</taxon>
        <taxon>Streptophyta</taxon>
        <taxon>Embryophyta</taxon>
        <taxon>Tracheophyta</taxon>
        <taxon>Spermatophyta</taxon>
        <taxon>Magnoliopsida</taxon>
        <taxon>Liliopsida</taxon>
        <taxon>Araceae</taxon>
        <taxon>Aroideae</taxon>
        <taxon>Colocasieae</taxon>
        <taxon>Colocasia</taxon>
    </lineage>
</organism>
<accession>A0A843WNZ8</accession>
<dbReference type="EMBL" id="NMUH01003468">
    <property type="protein sequence ID" value="MQM05734.1"/>
    <property type="molecule type" value="Genomic_DNA"/>
</dbReference>
<proteinExistence type="predicted"/>
<keyword evidence="2" id="KW-1185">Reference proteome</keyword>
<name>A0A843WNZ8_COLES</name>
<comment type="caution">
    <text evidence="1">The sequence shown here is derived from an EMBL/GenBank/DDBJ whole genome shotgun (WGS) entry which is preliminary data.</text>
</comment>